<proteinExistence type="predicted"/>
<evidence type="ECO:0000256" key="2">
    <source>
        <dbReference type="SAM" id="Phobius"/>
    </source>
</evidence>
<dbReference type="Proteomes" id="UP001500305">
    <property type="component" value="Unassembled WGS sequence"/>
</dbReference>
<comment type="caution">
    <text evidence="3">The sequence shown here is derived from an EMBL/GenBank/DDBJ whole genome shotgun (WGS) entry which is preliminary data.</text>
</comment>
<feature type="region of interest" description="Disordered" evidence="1">
    <location>
        <begin position="1"/>
        <end position="20"/>
    </location>
</feature>
<evidence type="ECO:0000256" key="1">
    <source>
        <dbReference type="SAM" id="MobiDB-lite"/>
    </source>
</evidence>
<sequence length="103" mass="11240">MESHALDTKPGGPRERRSARDGLCSRLRVRSVAGQVFLWLLVVVVLLVAAALTALILQARNYATSDAEHRTHAAAIILAHYPGAAAALDPPIPLRRCSHWPWT</sequence>
<name>A0ABP5QMG5_9ACTN</name>
<protein>
    <submittedName>
        <fullName evidence="3">Uncharacterized protein</fullName>
    </submittedName>
</protein>
<dbReference type="EMBL" id="BAAATR010000007">
    <property type="protein sequence ID" value="GAA2240226.1"/>
    <property type="molecule type" value="Genomic_DNA"/>
</dbReference>
<accession>A0ABP5QMG5</accession>
<organism evidence="3 4">
    <name type="scientific">Kitasatospora cystarginea</name>
    <dbReference type="NCBI Taxonomy" id="58350"/>
    <lineage>
        <taxon>Bacteria</taxon>
        <taxon>Bacillati</taxon>
        <taxon>Actinomycetota</taxon>
        <taxon>Actinomycetes</taxon>
        <taxon>Kitasatosporales</taxon>
        <taxon>Streptomycetaceae</taxon>
        <taxon>Kitasatospora</taxon>
    </lineage>
</organism>
<keyword evidence="2" id="KW-0472">Membrane</keyword>
<keyword evidence="2" id="KW-0812">Transmembrane</keyword>
<keyword evidence="2" id="KW-1133">Transmembrane helix</keyword>
<gene>
    <name evidence="3" type="ORF">GCM10010430_22080</name>
</gene>
<reference evidence="4" key="1">
    <citation type="journal article" date="2019" name="Int. J. Syst. Evol. Microbiol.">
        <title>The Global Catalogue of Microorganisms (GCM) 10K type strain sequencing project: providing services to taxonomists for standard genome sequencing and annotation.</title>
        <authorList>
            <consortium name="The Broad Institute Genomics Platform"/>
            <consortium name="The Broad Institute Genome Sequencing Center for Infectious Disease"/>
            <person name="Wu L."/>
            <person name="Ma J."/>
        </authorList>
    </citation>
    <scope>NUCLEOTIDE SEQUENCE [LARGE SCALE GENOMIC DNA]</scope>
    <source>
        <strain evidence="4">JCM 7356</strain>
    </source>
</reference>
<keyword evidence="4" id="KW-1185">Reference proteome</keyword>
<feature type="transmembrane region" description="Helical" evidence="2">
    <location>
        <begin position="36"/>
        <end position="57"/>
    </location>
</feature>
<evidence type="ECO:0000313" key="4">
    <source>
        <dbReference type="Proteomes" id="UP001500305"/>
    </source>
</evidence>
<evidence type="ECO:0000313" key="3">
    <source>
        <dbReference type="EMBL" id="GAA2240226.1"/>
    </source>
</evidence>